<dbReference type="Pfam" id="PF10947">
    <property type="entry name" value="DUF2628"/>
    <property type="match status" value="1"/>
</dbReference>
<comment type="caution">
    <text evidence="2">The sequence shown here is derived from an EMBL/GenBank/DDBJ whole genome shotgun (WGS) entry which is preliminary data.</text>
</comment>
<keyword evidence="3" id="KW-1185">Reference proteome</keyword>
<name>A0A4V2DZZ2_9PROT</name>
<evidence type="ECO:0000313" key="2">
    <source>
        <dbReference type="EMBL" id="RZI46747.1"/>
    </source>
</evidence>
<feature type="transmembrane region" description="Helical" evidence="1">
    <location>
        <begin position="180"/>
        <end position="205"/>
    </location>
</feature>
<feature type="transmembrane region" description="Helical" evidence="1">
    <location>
        <begin position="104"/>
        <end position="126"/>
    </location>
</feature>
<feature type="transmembrane region" description="Helical" evidence="1">
    <location>
        <begin position="66"/>
        <end position="92"/>
    </location>
</feature>
<accession>A0A4V2DZZ2</accession>
<dbReference type="EMBL" id="SCFB01000003">
    <property type="protein sequence ID" value="RZI46747.1"/>
    <property type="molecule type" value="Genomic_DNA"/>
</dbReference>
<sequence>MRFLLFMDDQINIQNLMKLSATGNPTRNSYYEETFRKMLSGQKYVWNWSAALFGPVWLVYRRSYGSAFFLMPLLTFVSIWYAALLGLAWLVYRKSYGFSSLGMPVFLALYVLPLFALLLVNALILACQKAGLYLLCPIVIAAGCCILFQGYMGNGFYVWSLKRKISKGYHRAPKVNIDMLSAIFLASILISAFTCVGFFLTHLAILAKYV</sequence>
<reference evidence="2 3" key="1">
    <citation type="submission" date="2018-10" db="EMBL/GenBank/DDBJ databases">
        <title>An updated phylogeny of the Alphaproteobacteria reveals that the parasitic Rickettsiales and Holosporales have independent origins.</title>
        <authorList>
            <person name="Munoz-Gomez S.A."/>
            <person name="Hess S."/>
            <person name="Burger G."/>
            <person name="Lang B.F."/>
            <person name="Susko E."/>
            <person name="Slamovits C.H."/>
            <person name="Roger A.J."/>
        </authorList>
    </citation>
    <scope>NUCLEOTIDE SEQUENCE [LARGE SCALE GENOMIC DNA]</scope>
    <source>
        <strain evidence="2">HOLO01</strain>
    </source>
</reference>
<keyword evidence="1" id="KW-1133">Transmembrane helix</keyword>
<organism evidence="2 3">
    <name type="scientific">Candidatus Finniella inopinata</name>
    <dbReference type="NCBI Taxonomy" id="1696036"/>
    <lineage>
        <taxon>Bacteria</taxon>
        <taxon>Pseudomonadati</taxon>
        <taxon>Pseudomonadota</taxon>
        <taxon>Alphaproteobacteria</taxon>
        <taxon>Holosporales</taxon>
        <taxon>Candidatus Paracaedibacteraceae</taxon>
        <taxon>Candidatus Finniella</taxon>
    </lineage>
</organism>
<gene>
    <name evidence="2" type="ORF">EQU50_01805</name>
</gene>
<keyword evidence="1" id="KW-0812">Transmembrane</keyword>
<evidence type="ECO:0000256" key="1">
    <source>
        <dbReference type="SAM" id="Phobius"/>
    </source>
</evidence>
<evidence type="ECO:0000313" key="3">
    <source>
        <dbReference type="Proteomes" id="UP000293550"/>
    </source>
</evidence>
<protein>
    <submittedName>
        <fullName evidence="2">DUF2628 domain-containing protein</fullName>
    </submittedName>
</protein>
<dbReference type="OrthoDB" id="9815258at2"/>
<dbReference type="AlphaFoldDB" id="A0A4V2DZZ2"/>
<feature type="transmembrane region" description="Helical" evidence="1">
    <location>
        <begin position="44"/>
        <end position="60"/>
    </location>
</feature>
<keyword evidence="1" id="KW-0472">Membrane</keyword>
<feature type="transmembrane region" description="Helical" evidence="1">
    <location>
        <begin position="132"/>
        <end position="159"/>
    </location>
</feature>
<dbReference type="Proteomes" id="UP000293550">
    <property type="component" value="Unassembled WGS sequence"/>
</dbReference>
<dbReference type="InterPro" id="IPR024399">
    <property type="entry name" value="DUF2628"/>
</dbReference>
<proteinExistence type="predicted"/>